<proteinExistence type="predicted"/>
<dbReference type="EMBL" id="VSSQ01126790">
    <property type="protein sequence ID" value="MPN56453.1"/>
    <property type="molecule type" value="Genomic_DNA"/>
</dbReference>
<organism evidence="1">
    <name type="scientific">bioreactor metagenome</name>
    <dbReference type="NCBI Taxonomy" id="1076179"/>
    <lineage>
        <taxon>unclassified sequences</taxon>
        <taxon>metagenomes</taxon>
        <taxon>ecological metagenomes</taxon>
    </lineage>
</organism>
<comment type="caution">
    <text evidence="1">The sequence shown here is derived from an EMBL/GenBank/DDBJ whole genome shotgun (WGS) entry which is preliminary data.</text>
</comment>
<accession>A0A645JAA7</accession>
<gene>
    <name evidence="1" type="ORF">SDC9_204142</name>
</gene>
<evidence type="ECO:0000313" key="1">
    <source>
        <dbReference type="EMBL" id="MPN56453.1"/>
    </source>
</evidence>
<name>A0A645JAA7_9ZZZZ</name>
<protein>
    <submittedName>
        <fullName evidence="1">Uncharacterized protein</fullName>
    </submittedName>
</protein>
<sequence>MMYAHLILGPLMFNSFVVEVTCFHDPIVVKVNPFLFYIRVNSSRTREIIQFINPASKYFTRLAGFGIGIRNSGQFRFSVLLVV</sequence>
<reference evidence="1" key="1">
    <citation type="submission" date="2019-08" db="EMBL/GenBank/DDBJ databases">
        <authorList>
            <person name="Kucharzyk K."/>
            <person name="Murdoch R.W."/>
            <person name="Higgins S."/>
            <person name="Loffler F."/>
        </authorList>
    </citation>
    <scope>NUCLEOTIDE SEQUENCE</scope>
</reference>
<dbReference type="AlphaFoldDB" id="A0A645JAA7"/>